<proteinExistence type="predicted"/>
<accession>A0ACC2VXP0</accession>
<sequence>MGDSQRSSLQPFGSGEEDMRVQDVGPPEWRSVLNFNHDFGYPDFFPSRPGFRQPEDVVTGINVRQGFQGVNVVAAGVESVSVHAAISDRLKKANIFQNVNTLAVEILKARRDQAPVLPESAYRLPNRVVYNESMKKSFLNDLSDESIPLNSPKFAKSVPHGMKGLDLLEMLWSRRIQVDRAIWLVHILGVHEVQNLRRGYDPAKNPFSPNQQYSTIFTEAVTSFLSKQISELTAIHDKLATTDGVPQEAVSWKRAWVQKWEYTQDLMQELLHRNLLDVRSLGMWIRDTVQSVRLSALPLVLDYLERMASFVFEDNISGVCIIATLIRKLDEVTEHPARSALQPIEQRLASLIRLAWYRDQGLFLLPQSWDKHKAVLRKVLRSTLEHDPQALAYVQARNAQMLYYRVKPESGATETDDIQKISQVGLKPLDSYDGSDDFEHLCAAYFLPPGSDDISPDVLRNKLAILLDWGVKQNRLQPHRPYLVAKLLKYLIYSPGAPKAVNPAWLTSYLMSWADKSANEVAGHSSAPGTQPLLSELFNHKLVDFEVYLQRMIASGRTYRQSDRSQHVSQYLNFVAQLQVVHLSEPVATLRENVIYGFSSNASRVSAFDNVQLAMGMYLKRSSDITNVGVLYERPSVSIPDLLLEIWTPALSEGCWRQIANLRSIYFTTRPLDFTVRLLLLIHLFERQRNYRAMCYLLTTCLKLCEGIIFKPVDDAMKRHRLLIICFEDEFPELTRAVRQQTISDELVSPNSSVLPESFDSLQSQIERMQPKLSMIDYQTLERLQQASRHTHTMESLSTLWMMTLEMVSRLRAFETNPQTICLVAGIWTAITRSSTRAWDSLLRQWSVDAGPASPMFAGTSALCIELLLRGSLDASVLWNKLIYPFIGAPLQMNSNTAYLQPVASLCFRLLPNDDTTSGTMHNLMLSSAVNAGFAKMSESSFAMSGFLQRLPSVCLLLNDTRATEGTKVVYKLAGMPQLQTVATKYISMVKNAFASAIAQVPEKQALFESILRILLAQPQESSPGSALGRTDWRSLITLTSSDSVSSLFPATTILSASDAKNVVVAAVQLLLDDSASTWWRMCTSMTTQTLLALHVATCQLVYDMLYHEGGLTRNDLRRMEHYLSIMEIARSCNPDLESLTWTDSMEQIPWNVLQGLLTQLENGVLRLPSELYARLLSLVTSIICMTKSQNVSTPEIQLRILRCLELLRANLPVEYKTNMVLLHFQGSVSLLQFGARLTGDRVAQQTDKMQDNGEVGGMSPPWSHFVSERDIGISPTGESVYLRNSASGLSTSDGGTSERLELSGTSDALDQEMTSEVQHSLADVIEVSGSSLNQVRKIPRPQSRKRVKVTFRDESGQA</sequence>
<protein>
    <submittedName>
        <fullName evidence="1">Uncharacterized protein</fullName>
    </submittedName>
</protein>
<organism evidence="1 2">
    <name type="scientific">Naganishia cerealis</name>
    <dbReference type="NCBI Taxonomy" id="610337"/>
    <lineage>
        <taxon>Eukaryota</taxon>
        <taxon>Fungi</taxon>
        <taxon>Dikarya</taxon>
        <taxon>Basidiomycota</taxon>
        <taxon>Agaricomycotina</taxon>
        <taxon>Tremellomycetes</taxon>
        <taxon>Filobasidiales</taxon>
        <taxon>Filobasidiaceae</taxon>
        <taxon>Naganishia</taxon>
    </lineage>
</organism>
<name>A0ACC2VXP0_9TREE</name>
<evidence type="ECO:0000313" key="1">
    <source>
        <dbReference type="EMBL" id="KAJ9103635.1"/>
    </source>
</evidence>
<gene>
    <name evidence="1" type="ORF">QFC19_004210</name>
</gene>
<dbReference type="EMBL" id="JASBWR010000044">
    <property type="protein sequence ID" value="KAJ9103635.1"/>
    <property type="molecule type" value="Genomic_DNA"/>
</dbReference>
<dbReference type="Proteomes" id="UP001241377">
    <property type="component" value="Unassembled WGS sequence"/>
</dbReference>
<keyword evidence="2" id="KW-1185">Reference proteome</keyword>
<evidence type="ECO:0000313" key="2">
    <source>
        <dbReference type="Proteomes" id="UP001241377"/>
    </source>
</evidence>
<comment type="caution">
    <text evidence="1">The sequence shown here is derived from an EMBL/GenBank/DDBJ whole genome shotgun (WGS) entry which is preliminary data.</text>
</comment>
<reference evidence="1" key="1">
    <citation type="submission" date="2023-04" db="EMBL/GenBank/DDBJ databases">
        <title>Draft Genome sequencing of Naganishia species isolated from polar environments using Oxford Nanopore Technology.</title>
        <authorList>
            <person name="Leo P."/>
            <person name="Venkateswaran K."/>
        </authorList>
    </citation>
    <scope>NUCLEOTIDE SEQUENCE</scope>
    <source>
        <strain evidence="1">MNA-CCFEE 5261</strain>
    </source>
</reference>